<name>A0A8X6IS40_NEPPI</name>
<sequence>MAKSKGDVVFVDYASKKESEDPVAPCQGWVDPCEFCDKRFGNWVEANEETLAKIPTKPGIFMVGLLNKNVTEVVDIVLDTYDVQKVAYNSVTHAKDTIADKKSKFTKSVIQCRWMTFKHSGDKDVTSLCAHWYNNGVLPKFINSWPGLDILEKTENLMFSDYLKKWCYPKKDAFWRKPKSTPTKVVEIVQGCNWTEPCEVCDNSFSNWKKIEDVIANDLAPETSGIFMVAVNYGKTREVINIYYDAENIKVSNIRQSLEKFNKSMSYVLRNKKFANRNPFFQVRWMEMKDTDNDNCCFLYAHWLNADSMPMLNHKMLGEQIVDRNKHFVIRSHDKKWCYEIDVLKPIKITKSKQKKTILNDLEDDIRHLEFSDYP</sequence>
<keyword evidence="2" id="KW-1185">Reference proteome</keyword>
<dbReference type="EMBL" id="BMAW01092570">
    <property type="protein sequence ID" value="GFS55476.1"/>
    <property type="molecule type" value="Genomic_DNA"/>
</dbReference>
<reference evidence="1" key="1">
    <citation type="submission" date="2020-08" db="EMBL/GenBank/DDBJ databases">
        <title>Multicomponent nature underlies the extraordinary mechanical properties of spider dragline silk.</title>
        <authorList>
            <person name="Kono N."/>
            <person name="Nakamura H."/>
            <person name="Mori M."/>
            <person name="Yoshida Y."/>
            <person name="Ohtoshi R."/>
            <person name="Malay A.D."/>
            <person name="Moran D.A.P."/>
            <person name="Tomita M."/>
            <person name="Numata K."/>
            <person name="Arakawa K."/>
        </authorList>
    </citation>
    <scope>NUCLEOTIDE SEQUENCE</scope>
</reference>
<evidence type="ECO:0000313" key="2">
    <source>
        <dbReference type="Proteomes" id="UP000887013"/>
    </source>
</evidence>
<dbReference type="Proteomes" id="UP000887013">
    <property type="component" value="Unassembled WGS sequence"/>
</dbReference>
<accession>A0A8X6IS40</accession>
<proteinExistence type="predicted"/>
<organism evidence="1 2">
    <name type="scientific">Nephila pilipes</name>
    <name type="common">Giant wood spider</name>
    <name type="synonym">Nephila maculata</name>
    <dbReference type="NCBI Taxonomy" id="299642"/>
    <lineage>
        <taxon>Eukaryota</taxon>
        <taxon>Metazoa</taxon>
        <taxon>Ecdysozoa</taxon>
        <taxon>Arthropoda</taxon>
        <taxon>Chelicerata</taxon>
        <taxon>Arachnida</taxon>
        <taxon>Araneae</taxon>
        <taxon>Araneomorphae</taxon>
        <taxon>Entelegynae</taxon>
        <taxon>Araneoidea</taxon>
        <taxon>Nephilidae</taxon>
        <taxon>Nephila</taxon>
    </lineage>
</organism>
<dbReference type="AlphaFoldDB" id="A0A8X6IS40"/>
<dbReference type="OrthoDB" id="6419926at2759"/>
<protein>
    <submittedName>
        <fullName evidence="1">Uncharacterized protein</fullName>
    </submittedName>
</protein>
<comment type="caution">
    <text evidence="1">The sequence shown here is derived from an EMBL/GenBank/DDBJ whole genome shotgun (WGS) entry which is preliminary data.</text>
</comment>
<gene>
    <name evidence="1" type="primary">NCL1_35279</name>
    <name evidence="1" type="ORF">NPIL_559721</name>
</gene>
<evidence type="ECO:0000313" key="1">
    <source>
        <dbReference type="EMBL" id="GFS55476.1"/>
    </source>
</evidence>